<sequence>MTEIDHQIIKRGESLVRKTQLFMRWGSVVALATIGSVFLVLFVGSAFYDKRFNEILYDHLAAAIGIPLAALTSLTLVLALEQVSGDVEIEAWGLKFKGASGPIVMWVLCFLTLVTGIKALW</sequence>
<keyword evidence="1" id="KW-1133">Transmembrane helix</keyword>
<feature type="transmembrane region" description="Helical" evidence="1">
    <location>
        <begin position="25"/>
        <end position="48"/>
    </location>
</feature>
<comment type="caution">
    <text evidence="2">The sequence shown here is derived from an EMBL/GenBank/DDBJ whole genome shotgun (WGS) entry which is preliminary data.</text>
</comment>
<dbReference type="RefSeq" id="WP_212546061.1">
    <property type="nucleotide sequence ID" value="NZ_JAGYHF010000013.1"/>
</dbReference>
<evidence type="ECO:0000256" key="1">
    <source>
        <dbReference type="SAM" id="Phobius"/>
    </source>
</evidence>
<feature type="transmembrane region" description="Helical" evidence="1">
    <location>
        <begin position="60"/>
        <end position="80"/>
    </location>
</feature>
<organism evidence="2 3">
    <name type="scientific">Pseudomonas rustica</name>
    <dbReference type="NCBI Taxonomy" id="2827099"/>
    <lineage>
        <taxon>Bacteria</taxon>
        <taxon>Pseudomonadati</taxon>
        <taxon>Pseudomonadota</taxon>
        <taxon>Gammaproteobacteria</taxon>
        <taxon>Pseudomonadales</taxon>
        <taxon>Pseudomonadaceae</taxon>
        <taxon>Pseudomonas</taxon>
    </lineage>
</organism>
<gene>
    <name evidence="2" type="ORF">KFS80_23155</name>
</gene>
<protein>
    <submittedName>
        <fullName evidence="2">Uncharacterized protein</fullName>
    </submittedName>
</protein>
<dbReference type="Proteomes" id="UP000676035">
    <property type="component" value="Unassembled WGS sequence"/>
</dbReference>
<evidence type="ECO:0000313" key="3">
    <source>
        <dbReference type="Proteomes" id="UP000676035"/>
    </source>
</evidence>
<keyword evidence="3" id="KW-1185">Reference proteome</keyword>
<reference evidence="2 3" key="1">
    <citation type="submission" date="2021-04" db="EMBL/GenBank/DDBJ databases">
        <title>Pseudomonas rustica sp. nov. isolated from raw milk.</title>
        <authorList>
            <person name="Fiedler G."/>
            <person name="Gieschler S."/>
            <person name="Kabisch J."/>
            <person name="Grimmler C."/>
            <person name="Brinks E."/>
            <person name="Wagner N."/>
            <person name="Hetzer B."/>
            <person name="Franz C.M.A.P."/>
            <person name="Boehnlein C."/>
        </authorList>
    </citation>
    <scope>NUCLEOTIDE SEQUENCE [LARGE SCALE GENOMIC DNA]</scope>
    <source>
        <strain evidence="2 3">MBT-4</strain>
    </source>
</reference>
<dbReference type="EMBL" id="JAGYHF010000013">
    <property type="protein sequence ID" value="MBS4081191.1"/>
    <property type="molecule type" value="Genomic_DNA"/>
</dbReference>
<keyword evidence="1" id="KW-0812">Transmembrane</keyword>
<accession>A0ABS5N3N9</accession>
<evidence type="ECO:0000313" key="2">
    <source>
        <dbReference type="EMBL" id="MBS4081191.1"/>
    </source>
</evidence>
<keyword evidence="1" id="KW-0472">Membrane</keyword>
<feature type="transmembrane region" description="Helical" evidence="1">
    <location>
        <begin position="100"/>
        <end position="120"/>
    </location>
</feature>
<proteinExistence type="predicted"/>
<name>A0ABS5N3N9_9PSED</name>